<proteinExistence type="predicted"/>
<dbReference type="AlphaFoldDB" id="A0A1H3CM90"/>
<dbReference type="OrthoDB" id="5182530at2"/>
<organism evidence="1 2">
    <name type="scientific">Geodermatophilus africanus</name>
    <dbReference type="NCBI Taxonomy" id="1137993"/>
    <lineage>
        <taxon>Bacteria</taxon>
        <taxon>Bacillati</taxon>
        <taxon>Actinomycetota</taxon>
        <taxon>Actinomycetes</taxon>
        <taxon>Geodermatophilales</taxon>
        <taxon>Geodermatophilaceae</taxon>
        <taxon>Geodermatophilus</taxon>
    </lineage>
</organism>
<dbReference type="STRING" id="1137993.SAMN05660209_00677"/>
<accession>A0A1H3CM90</accession>
<evidence type="ECO:0000313" key="1">
    <source>
        <dbReference type="EMBL" id="SDX55215.1"/>
    </source>
</evidence>
<sequence length="207" mass="23012">MYARSTTIRGNPQSIDAGTDYVRDEMMPAVRGMDGCVGLSMLADRESGTCIVTTSWRDRESMQASAEGVRPMRDRAIQVFGGAEYEVHEWEVSAMHRRHEAHHGACARVTWIRGEPDAMERAIDAFRISLMPRLDDLAGFCSVSLMTHPAEGMAVSAVTYDSREDMVENRESARALREDFATGMGLAVTDVREFDLVLAHLRVPETA</sequence>
<dbReference type="Proteomes" id="UP000198921">
    <property type="component" value="Unassembled WGS sequence"/>
</dbReference>
<dbReference type="RefSeq" id="WP_091151485.1">
    <property type="nucleotide sequence ID" value="NZ_FNOT01000002.1"/>
</dbReference>
<protein>
    <recommendedName>
        <fullName evidence="3">Antibiotic biosynthesis monooxygenase</fullName>
    </recommendedName>
</protein>
<dbReference type="SUPFAM" id="SSF54909">
    <property type="entry name" value="Dimeric alpha+beta barrel"/>
    <property type="match status" value="1"/>
</dbReference>
<name>A0A1H3CM90_9ACTN</name>
<dbReference type="InterPro" id="IPR011008">
    <property type="entry name" value="Dimeric_a/b-barrel"/>
</dbReference>
<keyword evidence="2" id="KW-1185">Reference proteome</keyword>
<gene>
    <name evidence="1" type="ORF">SAMN05660209_00677</name>
</gene>
<evidence type="ECO:0000313" key="2">
    <source>
        <dbReference type="Proteomes" id="UP000198921"/>
    </source>
</evidence>
<dbReference type="EMBL" id="FNOT01000002">
    <property type="protein sequence ID" value="SDX55215.1"/>
    <property type="molecule type" value="Genomic_DNA"/>
</dbReference>
<evidence type="ECO:0008006" key="3">
    <source>
        <dbReference type="Google" id="ProtNLM"/>
    </source>
</evidence>
<reference evidence="2" key="1">
    <citation type="submission" date="2016-10" db="EMBL/GenBank/DDBJ databases">
        <authorList>
            <person name="Varghese N."/>
            <person name="Submissions S."/>
        </authorList>
    </citation>
    <scope>NUCLEOTIDE SEQUENCE [LARGE SCALE GENOMIC DNA]</scope>
    <source>
        <strain evidence="2">DSM 45422</strain>
    </source>
</reference>